<comment type="caution">
    <text evidence="2">The sequence shown here is derived from an EMBL/GenBank/DDBJ whole genome shotgun (WGS) entry which is preliminary data.</text>
</comment>
<dbReference type="InterPro" id="IPR008969">
    <property type="entry name" value="CarboxyPept-like_regulatory"/>
</dbReference>
<dbReference type="RefSeq" id="WP_109352289.1">
    <property type="nucleotide sequence ID" value="NZ_QFRI01000001.1"/>
</dbReference>
<dbReference type="Gene3D" id="2.60.40.1120">
    <property type="entry name" value="Carboxypeptidase-like, regulatory domain"/>
    <property type="match status" value="1"/>
</dbReference>
<dbReference type="Proteomes" id="UP000245375">
    <property type="component" value="Unassembled WGS sequence"/>
</dbReference>
<evidence type="ECO:0000313" key="3">
    <source>
        <dbReference type="Proteomes" id="UP000245375"/>
    </source>
</evidence>
<protein>
    <recommendedName>
        <fullName evidence="4">CarboxypepD_reg-like domain-containing protein</fullName>
    </recommendedName>
</protein>
<evidence type="ECO:0000256" key="1">
    <source>
        <dbReference type="SAM" id="SignalP"/>
    </source>
</evidence>
<dbReference type="SUPFAM" id="SSF49464">
    <property type="entry name" value="Carboxypeptidase regulatory domain-like"/>
    <property type="match status" value="1"/>
</dbReference>
<reference evidence="3" key="3">
    <citation type="submission" date="2018-05" db="EMBL/GenBank/DDBJ databases">
        <authorList>
            <person name="Lu D."/>
        </authorList>
    </citation>
    <scope>NUCLEOTIDE SEQUENCE [LARGE SCALE GENOMIC DNA]</scope>
    <source>
        <strain evidence="3">ZY111</strain>
    </source>
</reference>
<dbReference type="AlphaFoldDB" id="A0A2U2X924"/>
<keyword evidence="1" id="KW-0732">Signal</keyword>
<keyword evidence="3" id="KW-1185">Reference proteome</keyword>
<reference evidence="3" key="2">
    <citation type="submission" date="2018-05" db="EMBL/GenBank/DDBJ databases">
        <title>Algibacter marinivivus sp. nov., isolated from sample around a algae.</title>
        <authorList>
            <person name="Lu D."/>
        </authorList>
    </citation>
    <scope>NUCLEOTIDE SEQUENCE [LARGE SCALE GENOMIC DNA]</scope>
    <source>
        <strain evidence="3">ZY111</strain>
    </source>
</reference>
<dbReference type="OrthoDB" id="983143at2"/>
<dbReference type="InterPro" id="IPR043741">
    <property type="entry name" value="DUF5686"/>
</dbReference>
<evidence type="ECO:0008006" key="4">
    <source>
        <dbReference type="Google" id="ProtNLM"/>
    </source>
</evidence>
<dbReference type="EMBL" id="QFRI01000001">
    <property type="protein sequence ID" value="PWH84286.1"/>
    <property type="molecule type" value="Genomic_DNA"/>
</dbReference>
<proteinExistence type="predicted"/>
<feature type="chain" id="PRO_5015433329" description="CarboxypepD_reg-like domain-containing protein" evidence="1">
    <location>
        <begin position="20"/>
        <end position="835"/>
    </location>
</feature>
<sequence length="835" mass="95821">MNIKLIIALFFLGISSVFAQTKVSGYVFDELNEPISFANVIFKGSTQGTITNENGKFYLESDETWEALTVSFIGYETLIISLDKKVNYNLKFTLKEETAQLDAVVIVSGKQSKKNNPAIDLLRKIWANKRSNGLKQFNQYQYDKYEKVEFDLNTIDSALIKSKLFRGMEFVFEEVDTSKVTGKTYLPIFINEAVSKVYGDNIINKTKEDLQGNKNSGFSDNQVIIDFVDDLYSDFSVYDNYLKFFDKSFVSPLSKTGISTYNYVLSDSAFVDNKWCYNIIYYPRRKNELTFKGDFWVADTTYAIKEINLQASKSANINWVKEIYIEQEFEVLNDSLFLVTRDYMLSDFAFNKKEKSRGVYGKRTTLYNNYKFDIQKGKKFYETEVYNYDKDVYNRDETFWSENRLEKLNKDEQGVYKMLDTLKTVKKFKRLYNLGSILASGYIEFNSLPLDYGPVFSTFGFNEVEGLRLRTGGRTYFGPNDLWRLEGFLAYGFKDDKFKYGISGKWLLDKKSRLIISGGNRRDVEQIGASLTTSTDVLGRSLASSSVVGTGANDKLTSINLTSLAVEAEPWRNVIFRLGGNYRTLESASPTFSLDYNTPTGIASEIKQYETSLSLSYFPGRKMTGFGVERKIANDYYSRVFAQITRGDKSIFNSDFDYTKVQFSFTKPWQMGGFGRLNTTIEAGKTFGEVPLGLLSVIPGNQTYFSIYNTFSQLDFYEFVSDTYASFHFEHNFNGRLFSRVPFLRKLNLREIVSVRGVMGNISDENIALNNVPSNPNNIQLVAPSNEPYYEYSLGIGNIFKVFRIDFNFRGNYKDKVVYPDARKFGITGSFGFYF</sequence>
<organism evidence="2 3">
    <name type="scientific">Algibacter marinivivus</name>
    <dbReference type="NCBI Taxonomy" id="2100723"/>
    <lineage>
        <taxon>Bacteria</taxon>
        <taxon>Pseudomonadati</taxon>
        <taxon>Bacteroidota</taxon>
        <taxon>Flavobacteriia</taxon>
        <taxon>Flavobacteriales</taxon>
        <taxon>Flavobacteriaceae</taxon>
        <taxon>Algibacter</taxon>
    </lineage>
</organism>
<feature type="signal peptide" evidence="1">
    <location>
        <begin position="1"/>
        <end position="19"/>
    </location>
</feature>
<dbReference type="Pfam" id="PF18939">
    <property type="entry name" value="DUF5686"/>
    <property type="match status" value="2"/>
</dbReference>
<name>A0A2U2X924_9FLAO</name>
<gene>
    <name evidence="2" type="ORF">DIS18_07050</name>
</gene>
<dbReference type="Pfam" id="PF13715">
    <property type="entry name" value="CarbopepD_reg_2"/>
    <property type="match status" value="1"/>
</dbReference>
<accession>A0A2U2X924</accession>
<reference evidence="2 3" key="1">
    <citation type="submission" date="2018-05" db="EMBL/GenBank/DDBJ databases">
        <title>Algibacter marinivivus sp. nov., isolated from sample around a algae.</title>
        <authorList>
            <person name="Zhong X."/>
        </authorList>
    </citation>
    <scope>NUCLEOTIDE SEQUENCE [LARGE SCALE GENOMIC DNA]</scope>
    <source>
        <strain evidence="2 3">ZY111</strain>
    </source>
</reference>
<evidence type="ECO:0000313" key="2">
    <source>
        <dbReference type="EMBL" id="PWH84286.1"/>
    </source>
</evidence>